<dbReference type="Pfam" id="PF12146">
    <property type="entry name" value="Hydrolase_4"/>
    <property type="match status" value="1"/>
</dbReference>
<evidence type="ECO:0000313" key="4">
    <source>
        <dbReference type="Proteomes" id="UP000316008"/>
    </source>
</evidence>
<dbReference type="EMBL" id="VLPL01000010">
    <property type="protein sequence ID" value="TSJ40018.1"/>
    <property type="molecule type" value="Genomic_DNA"/>
</dbReference>
<accession>A0A556MJE0</accession>
<reference evidence="3 4" key="1">
    <citation type="submission" date="2019-07" db="EMBL/GenBank/DDBJ databases">
        <authorList>
            <person name="Huq M.A."/>
        </authorList>
    </citation>
    <scope>NUCLEOTIDE SEQUENCE [LARGE SCALE GENOMIC DNA]</scope>
    <source>
        <strain evidence="3 4">MAH-3</strain>
    </source>
</reference>
<organism evidence="3 4">
    <name type="scientific">Fluviicola chungangensis</name>
    <dbReference type="NCBI Taxonomy" id="2597671"/>
    <lineage>
        <taxon>Bacteria</taxon>
        <taxon>Pseudomonadati</taxon>
        <taxon>Bacteroidota</taxon>
        <taxon>Flavobacteriia</taxon>
        <taxon>Flavobacteriales</taxon>
        <taxon>Crocinitomicaceae</taxon>
        <taxon>Fluviicola</taxon>
    </lineage>
</organism>
<evidence type="ECO:0000256" key="1">
    <source>
        <dbReference type="ARBA" id="ARBA00022801"/>
    </source>
</evidence>
<evidence type="ECO:0000313" key="3">
    <source>
        <dbReference type="EMBL" id="TSJ40018.1"/>
    </source>
</evidence>
<evidence type="ECO:0000259" key="2">
    <source>
        <dbReference type="Pfam" id="PF12146"/>
    </source>
</evidence>
<proteinExistence type="predicted"/>
<dbReference type="GO" id="GO:0016787">
    <property type="term" value="F:hydrolase activity"/>
    <property type="evidence" value="ECO:0007669"/>
    <property type="project" value="UniProtKB-KW"/>
</dbReference>
<dbReference type="InterPro" id="IPR022742">
    <property type="entry name" value="Hydrolase_4"/>
</dbReference>
<dbReference type="RefSeq" id="WP_144334434.1">
    <property type="nucleotide sequence ID" value="NZ_VLPL01000010.1"/>
</dbReference>
<protein>
    <submittedName>
        <fullName evidence="3">Alpha/beta hydrolase</fullName>
    </submittedName>
</protein>
<dbReference type="Gene3D" id="3.40.50.1820">
    <property type="entry name" value="alpha/beta hydrolase"/>
    <property type="match status" value="1"/>
</dbReference>
<dbReference type="AlphaFoldDB" id="A0A556MJE0"/>
<dbReference type="PANTHER" id="PTHR46118">
    <property type="entry name" value="PROTEIN ABHD11"/>
    <property type="match status" value="1"/>
</dbReference>
<dbReference type="PANTHER" id="PTHR46118:SF4">
    <property type="entry name" value="PROTEIN ABHD11"/>
    <property type="match status" value="1"/>
</dbReference>
<feature type="domain" description="Serine aminopeptidase S33" evidence="2">
    <location>
        <begin position="4"/>
        <end position="203"/>
    </location>
</feature>
<dbReference type="Proteomes" id="UP000316008">
    <property type="component" value="Unassembled WGS sequence"/>
</dbReference>
<dbReference type="InterPro" id="IPR029058">
    <property type="entry name" value="AB_hydrolase_fold"/>
</dbReference>
<keyword evidence="1 3" id="KW-0378">Hydrolase</keyword>
<comment type="caution">
    <text evidence="3">The sequence shown here is derived from an EMBL/GenBank/DDBJ whole genome shotgun (WGS) entry which is preliminary data.</text>
</comment>
<sequence>MRELVILHGALGAKAQFKQLESRLADHFNVYTLDFDGHGAKSGIEMDFSIEHFVQNVKNFMQENNLEKPLIFGYSMGGYVALKLESLQPGSFEQIITLGTKFDWNPESAEKEAKMLNAEKIEEKVPAFANYLKSLHGEAEWKMVLQRTAKMMLELGKKPSLKPYDFHHIQIPVLLLLGEKDVMVTKEETKHVRELLRNASFEEVPDWVHPINQVPLDELVQQLLNTQLNR</sequence>
<dbReference type="SUPFAM" id="SSF53474">
    <property type="entry name" value="alpha/beta-Hydrolases"/>
    <property type="match status" value="1"/>
</dbReference>
<keyword evidence="4" id="KW-1185">Reference proteome</keyword>
<dbReference type="OrthoDB" id="9791779at2"/>
<name>A0A556MJE0_9FLAO</name>
<gene>
    <name evidence="3" type="ORF">FO442_17070</name>
</gene>